<evidence type="ECO:0000313" key="1">
    <source>
        <dbReference type="EMBL" id="SEL86989.1"/>
    </source>
</evidence>
<name>A0A1H7TR45_9NOCA</name>
<dbReference type="AlphaFoldDB" id="A0A1H7TR45"/>
<reference evidence="2" key="1">
    <citation type="submission" date="2016-10" db="EMBL/GenBank/DDBJ databases">
        <authorList>
            <person name="Varghese N."/>
            <person name="Submissions S."/>
        </authorList>
    </citation>
    <scope>NUCLEOTIDE SEQUENCE [LARGE SCALE GENOMIC DNA]</scope>
    <source>
        <strain evidence="2">DSM 44675</strain>
    </source>
</reference>
<gene>
    <name evidence="1" type="ORF">SAMN05444583_11661</name>
</gene>
<dbReference type="Gene3D" id="3.50.50.60">
    <property type="entry name" value="FAD/NAD(P)-binding domain"/>
    <property type="match status" value="2"/>
</dbReference>
<dbReference type="InterPro" id="IPR036188">
    <property type="entry name" value="FAD/NAD-bd_sf"/>
</dbReference>
<dbReference type="PANTHER" id="PTHR42877:SF4">
    <property type="entry name" value="FAD_NAD(P)-BINDING DOMAIN-CONTAINING PROTEIN-RELATED"/>
    <property type="match status" value="1"/>
</dbReference>
<keyword evidence="1" id="KW-0503">Monooxygenase</keyword>
<dbReference type="PANTHER" id="PTHR42877">
    <property type="entry name" value="L-ORNITHINE N(5)-MONOOXYGENASE-RELATED"/>
    <property type="match status" value="1"/>
</dbReference>
<evidence type="ECO:0000313" key="2">
    <source>
        <dbReference type="Proteomes" id="UP000198677"/>
    </source>
</evidence>
<dbReference type="EMBL" id="FOAW01000016">
    <property type="protein sequence ID" value="SEL86989.1"/>
    <property type="molecule type" value="Genomic_DNA"/>
</dbReference>
<dbReference type="Pfam" id="PF13738">
    <property type="entry name" value="Pyr_redox_3"/>
    <property type="match status" value="1"/>
</dbReference>
<dbReference type="Proteomes" id="UP000198677">
    <property type="component" value="Unassembled WGS sequence"/>
</dbReference>
<keyword evidence="1" id="KW-0560">Oxidoreductase</keyword>
<organism evidence="1 2">
    <name type="scientific">Rhodococcus maanshanensis</name>
    <dbReference type="NCBI Taxonomy" id="183556"/>
    <lineage>
        <taxon>Bacteria</taxon>
        <taxon>Bacillati</taxon>
        <taxon>Actinomycetota</taxon>
        <taxon>Actinomycetes</taxon>
        <taxon>Mycobacteriales</taxon>
        <taxon>Nocardiaceae</taxon>
        <taxon>Rhodococcus</taxon>
    </lineage>
</organism>
<dbReference type="PRINTS" id="PR00368">
    <property type="entry name" value="FADPNR"/>
</dbReference>
<sequence>MSLPVTDTAVKPGGTPRHVDTLIIGSGFAGLGAAIKLVQEGKRDFVVLERGGEVGGTWRDNTYPGAACDVPSHLYSYSFALNPNWTRSFSKQPEIQNYISSVARKYNVLDKHVFNCDVQEARWNEVNARWEVQTSQGAFTAKIVISAVGALCEPSLPDIKGIDGFEGEIFHSARWNHDADLTGKRIAVIGTGASAIQIVPQLAAKAGRLDVYQRTAPWVLPRADREYTTLEKLAFKYVPGFQKLSRTGIYWMRETQVVGLAKAPIFMKPLQFAAERHLRMQIKDRDLRKKVTPNFQIGCKRMLISNNYYPALTQPNVDLVTDGIAEVTANCIVDRNGATREVDAIVVATGFHVTDSPTFAGIIGKDGRSAAEVFEASGQQGYKGSAIANFPNMFFLVGPNTGLGHTSMVFMIESQLNYVIDAINTIERNGIGTIEVRQDAQDVYNKDLQDKLAQSVWNNGGCASWYLDKHGNNTTLWPGFTFQFRNATKKFDLAAYRSVATRDLPGITGDEIAAEIERGSALVVGTADDDDEKVVAQ</sequence>
<dbReference type="GO" id="GO:0004497">
    <property type="term" value="F:monooxygenase activity"/>
    <property type="evidence" value="ECO:0007669"/>
    <property type="project" value="UniProtKB-KW"/>
</dbReference>
<dbReference type="SUPFAM" id="SSF51905">
    <property type="entry name" value="FAD/NAD(P)-binding domain"/>
    <property type="match status" value="2"/>
</dbReference>
<proteinExistence type="predicted"/>
<dbReference type="PRINTS" id="PR00469">
    <property type="entry name" value="PNDRDTASEII"/>
</dbReference>
<accession>A0A1H7TR45</accession>
<protein>
    <submittedName>
        <fullName evidence="1">Cyclohexanone monooxygenase</fullName>
    </submittedName>
</protein>
<dbReference type="RefSeq" id="WP_072754297.1">
    <property type="nucleotide sequence ID" value="NZ_FOAW01000016.1"/>
</dbReference>
<dbReference type="InterPro" id="IPR051209">
    <property type="entry name" value="FAD-bind_Monooxygenase_sf"/>
</dbReference>
<keyword evidence="2" id="KW-1185">Reference proteome</keyword>
<dbReference type="OrthoDB" id="5168853at2"/>